<name>C0QLN9_DESAH</name>
<dbReference type="OrthoDB" id="9778690at2"/>
<dbReference type="SUPFAM" id="SSF54637">
    <property type="entry name" value="Thioesterase/thiol ester dehydrase-isomerase"/>
    <property type="match status" value="1"/>
</dbReference>
<evidence type="ECO:0000313" key="1">
    <source>
        <dbReference type="EMBL" id="ACN16343.1"/>
    </source>
</evidence>
<dbReference type="HOGENOM" id="CLU_1145730_0_0_7"/>
<dbReference type="Pfam" id="PF13279">
    <property type="entry name" value="4HBT_2"/>
    <property type="match status" value="1"/>
</dbReference>
<reference evidence="1 2" key="1">
    <citation type="journal article" date="2009" name="Environ. Microbiol.">
        <title>Genome sequence of Desulfobacterium autotrophicum HRM2, a marine sulfate reducer oxidizing organic carbon completely to carbon dioxide.</title>
        <authorList>
            <person name="Strittmatter A.W."/>
            <person name="Liesegang H."/>
            <person name="Rabus R."/>
            <person name="Decker I."/>
            <person name="Amann J."/>
            <person name="Andres S."/>
            <person name="Henne A."/>
            <person name="Fricke W.F."/>
            <person name="Martinez-Arias R."/>
            <person name="Bartels D."/>
            <person name="Goesmann A."/>
            <person name="Krause L."/>
            <person name="Puehler A."/>
            <person name="Klenk H.P."/>
            <person name="Richter M."/>
            <person name="Schuler M."/>
            <person name="Gloeckner F.O."/>
            <person name="Meyerdierks A."/>
            <person name="Gottschalk G."/>
            <person name="Amann R."/>
        </authorList>
    </citation>
    <scope>NUCLEOTIDE SEQUENCE [LARGE SCALE GENOMIC DNA]</scope>
    <source>
        <strain evidence="2">ATCC 43914 / DSM 3382 / HRM2</strain>
    </source>
</reference>
<dbReference type="Proteomes" id="UP000000442">
    <property type="component" value="Chromosome"/>
</dbReference>
<proteinExistence type="predicted"/>
<keyword evidence="2" id="KW-1185">Reference proteome</keyword>
<accession>C0QLN9</accession>
<gene>
    <name evidence="1" type="ordered locus">HRM2_32640</name>
</gene>
<dbReference type="eggNOG" id="COG0824">
    <property type="taxonomic scope" value="Bacteria"/>
</dbReference>
<dbReference type="AlphaFoldDB" id="C0QLN9"/>
<organism evidence="1 2">
    <name type="scientific">Desulforapulum autotrophicum (strain ATCC 43914 / DSM 3382 / VKM B-1955 / HRM2)</name>
    <name type="common">Desulfobacterium autotrophicum</name>
    <dbReference type="NCBI Taxonomy" id="177437"/>
    <lineage>
        <taxon>Bacteria</taxon>
        <taxon>Pseudomonadati</taxon>
        <taxon>Thermodesulfobacteriota</taxon>
        <taxon>Desulfobacteria</taxon>
        <taxon>Desulfobacterales</taxon>
        <taxon>Desulfobacteraceae</taxon>
        <taxon>Desulforapulum</taxon>
    </lineage>
</organism>
<dbReference type="Gene3D" id="3.10.129.10">
    <property type="entry name" value="Hotdog Thioesterase"/>
    <property type="match status" value="1"/>
</dbReference>
<dbReference type="KEGG" id="dat:HRM2_32640"/>
<dbReference type="InterPro" id="IPR029069">
    <property type="entry name" value="HotDog_dom_sf"/>
</dbReference>
<dbReference type="EMBL" id="CP001087">
    <property type="protein sequence ID" value="ACN16343.1"/>
    <property type="molecule type" value="Genomic_DNA"/>
</dbReference>
<dbReference type="CDD" id="cd00586">
    <property type="entry name" value="4HBT"/>
    <property type="match status" value="1"/>
</dbReference>
<dbReference type="STRING" id="177437.HRM2_32640"/>
<protein>
    <submittedName>
        <fullName evidence="1">Thioesterase</fullName>
    </submittedName>
</protein>
<evidence type="ECO:0000313" key="2">
    <source>
        <dbReference type="Proteomes" id="UP000000442"/>
    </source>
</evidence>
<sequence>MLMQLRTPRLRKPIKATLENGTGIIENISTSGGFLKTDCELPQDRFHMKLKVMGCKIIKINCEPKWNNASGVGFKILNIEHSKQALFNTYLENQFQSLEEYGDSRVFTTEIQVTLKDTNVFGNVYFSNYIEYQGVIREKFLLTTVPDLHELLAQSRIRLVTVDTYNRFVNNAYFGDTLLMELTASEINGATCKLNISFKNKDTGQLVGQGYQRFCVVSAGGKVIRIPEVLLNPLDFFQEVED</sequence>